<comment type="similarity">
    <text evidence="2">Belongs to the class I fructose-bisphosphate aldolase family.</text>
</comment>
<evidence type="ECO:0000256" key="4">
    <source>
        <dbReference type="ARBA" id="ARBA00023152"/>
    </source>
</evidence>
<evidence type="ECO:0000313" key="7">
    <source>
        <dbReference type="Proteomes" id="UP000267096"/>
    </source>
</evidence>
<keyword evidence="4" id="KW-0324">Glycolysis</keyword>
<keyword evidence="5" id="KW-0456">Lyase</keyword>
<dbReference type="WBParaSite" id="ASIM_0000679201-mRNA-1">
    <property type="protein sequence ID" value="ASIM_0000679201-mRNA-1"/>
    <property type="gene ID" value="ASIM_0000679201"/>
</dbReference>
<dbReference type="EMBL" id="UYRR01014489">
    <property type="protein sequence ID" value="VDK27327.1"/>
    <property type="molecule type" value="Genomic_DNA"/>
</dbReference>
<evidence type="ECO:0000313" key="8">
    <source>
        <dbReference type="WBParaSite" id="ASIM_0000679201-mRNA-1"/>
    </source>
</evidence>
<evidence type="ECO:0000256" key="1">
    <source>
        <dbReference type="ARBA" id="ARBA00004714"/>
    </source>
</evidence>
<dbReference type="GO" id="GO:0006096">
    <property type="term" value="P:glycolytic process"/>
    <property type="evidence" value="ECO:0007669"/>
    <property type="project" value="UniProtKB-UniPathway"/>
</dbReference>
<dbReference type="UniPathway" id="UPA00109">
    <property type="reaction ID" value="UER00183"/>
</dbReference>
<dbReference type="EC" id="4.1.2.13" evidence="3"/>
<evidence type="ECO:0000313" key="6">
    <source>
        <dbReference type="EMBL" id="VDK27327.1"/>
    </source>
</evidence>
<dbReference type="OrthoDB" id="36455at2759"/>
<accession>A0A0M3JGN7</accession>
<dbReference type="PANTHER" id="PTHR11627">
    <property type="entry name" value="FRUCTOSE-BISPHOSPHATE ALDOLASE"/>
    <property type="match status" value="1"/>
</dbReference>
<name>A0A0M3JGN7_ANISI</name>
<proteinExistence type="inferred from homology"/>
<dbReference type="InterPro" id="IPR013785">
    <property type="entry name" value="Aldolase_TIM"/>
</dbReference>
<dbReference type="SUPFAM" id="SSF51569">
    <property type="entry name" value="Aldolase"/>
    <property type="match status" value="1"/>
</dbReference>
<organism evidence="8">
    <name type="scientific">Anisakis simplex</name>
    <name type="common">Herring worm</name>
    <dbReference type="NCBI Taxonomy" id="6269"/>
    <lineage>
        <taxon>Eukaryota</taxon>
        <taxon>Metazoa</taxon>
        <taxon>Ecdysozoa</taxon>
        <taxon>Nematoda</taxon>
        <taxon>Chromadorea</taxon>
        <taxon>Rhabditida</taxon>
        <taxon>Spirurina</taxon>
        <taxon>Ascaridomorpha</taxon>
        <taxon>Ascaridoidea</taxon>
        <taxon>Anisakidae</taxon>
        <taxon>Anisakis</taxon>
        <taxon>Anisakis simplex complex</taxon>
    </lineage>
</organism>
<dbReference type="AlphaFoldDB" id="A0A0M3JGN7"/>
<evidence type="ECO:0000256" key="5">
    <source>
        <dbReference type="ARBA" id="ARBA00023239"/>
    </source>
</evidence>
<keyword evidence="7" id="KW-1185">Reference proteome</keyword>
<dbReference type="GO" id="GO:0004332">
    <property type="term" value="F:fructose-bisphosphate aldolase activity"/>
    <property type="evidence" value="ECO:0007669"/>
    <property type="project" value="UniProtKB-EC"/>
</dbReference>
<gene>
    <name evidence="6" type="ORF">ASIM_LOCUS6571</name>
</gene>
<dbReference type="Pfam" id="PF00274">
    <property type="entry name" value="Glycolytic"/>
    <property type="match status" value="1"/>
</dbReference>
<dbReference type="Proteomes" id="UP000267096">
    <property type="component" value="Unassembled WGS sequence"/>
</dbReference>
<protein>
    <recommendedName>
        <fullName evidence="3">fructose-bisphosphate aldolase</fullName>
        <ecNumber evidence="3">4.1.2.13</ecNumber>
    </recommendedName>
</protein>
<reference evidence="6 7" key="2">
    <citation type="submission" date="2018-11" db="EMBL/GenBank/DDBJ databases">
        <authorList>
            <consortium name="Pathogen Informatics"/>
        </authorList>
    </citation>
    <scope>NUCLEOTIDE SEQUENCE [LARGE SCALE GENOMIC DNA]</scope>
</reference>
<evidence type="ECO:0000256" key="2">
    <source>
        <dbReference type="ARBA" id="ARBA00010387"/>
    </source>
</evidence>
<evidence type="ECO:0000256" key="3">
    <source>
        <dbReference type="ARBA" id="ARBA00013068"/>
    </source>
</evidence>
<dbReference type="InterPro" id="IPR000741">
    <property type="entry name" value="FBA_I"/>
</dbReference>
<reference evidence="8" key="1">
    <citation type="submission" date="2017-02" db="UniProtKB">
        <authorList>
            <consortium name="WormBaseParasite"/>
        </authorList>
    </citation>
    <scope>IDENTIFICATION</scope>
</reference>
<comment type="pathway">
    <text evidence="1">Carbohydrate degradation; glycolysis; D-glyceraldehyde 3-phosphate and glycerone phosphate from D-glucose: step 4/4.</text>
</comment>
<dbReference type="Gene3D" id="3.20.20.70">
    <property type="entry name" value="Aldolase class I"/>
    <property type="match status" value="1"/>
</dbReference>
<sequence length="62" mass="6592">MGVVPMAGTVGEGTTQGLDNLNARCAQYKKDGAQFAKWRCVHKISATTPSHMALVEIAEVSD</sequence>